<evidence type="ECO:0000313" key="1">
    <source>
        <dbReference type="EMBL" id="GAI08408.1"/>
    </source>
</evidence>
<dbReference type="AlphaFoldDB" id="X1KP00"/>
<accession>X1KP00</accession>
<organism evidence="1">
    <name type="scientific">marine sediment metagenome</name>
    <dbReference type="NCBI Taxonomy" id="412755"/>
    <lineage>
        <taxon>unclassified sequences</taxon>
        <taxon>metagenomes</taxon>
        <taxon>ecological metagenomes</taxon>
    </lineage>
</organism>
<gene>
    <name evidence="1" type="ORF">S06H3_19727</name>
</gene>
<proteinExistence type="predicted"/>
<feature type="non-terminal residue" evidence="1">
    <location>
        <position position="1"/>
    </location>
</feature>
<sequence length="64" mass="7311">AFMCMIQGGMGGDEICYWGENGWPKLKEDLKGDPDLIEIDLPGRKAKKFEKPYYTIIGRDAMRL</sequence>
<reference evidence="1" key="1">
    <citation type="journal article" date="2014" name="Front. Microbiol.">
        <title>High frequency of phylogenetically diverse reductive dehalogenase-homologous genes in deep subseafloor sedimentary metagenomes.</title>
        <authorList>
            <person name="Kawai M."/>
            <person name="Futagami T."/>
            <person name="Toyoda A."/>
            <person name="Takaki Y."/>
            <person name="Nishi S."/>
            <person name="Hori S."/>
            <person name="Arai W."/>
            <person name="Tsubouchi T."/>
            <person name="Morono Y."/>
            <person name="Uchiyama I."/>
            <person name="Ito T."/>
            <person name="Fujiyama A."/>
            <person name="Inagaki F."/>
            <person name="Takami H."/>
        </authorList>
    </citation>
    <scope>NUCLEOTIDE SEQUENCE</scope>
    <source>
        <strain evidence="1">Expedition CK06-06</strain>
    </source>
</reference>
<name>X1KP00_9ZZZZ</name>
<protein>
    <submittedName>
        <fullName evidence="1">Uncharacterized protein</fullName>
    </submittedName>
</protein>
<dbReference type="EMBL" id="BARV01010131">
    <property type="protein sequence ID" value="GAI08408.1"/>
    <property type="molecule type" value="Genomic_DNA"/>
</dbReference>
<comment type="caution">
    <text evidence="1">The sequence shown here is derived from an EMBL/GenBank/DDBJ whole genome shotgun (WGS) entry which is preliminary data.</text>
</comment>